<name>A0A644Z2D5_9ZZZZ</name>
<evidence type="ECO:0000313" key="1">
    <source>
        <dbReference type="EMBL" id="MPM35006.1"/>
    </source>
</evidence>
<reference evidence="1" key="1">
    <citation type="submission" date="2019-08" db="EMBL/GenBank/DDBJ databases">
        <authorList>
            <person name="Kucharzyk K."/>
            <person name="Murdoch R.W."/>
            <person name="Higgins S."/>
            <person name="Loffler F."/>
        </authorList>
    </citation>
    <scope>NUCLEOTIDE SEQUENCE</scope>
</reference>
<organism evidence="1">
    <name type="scientific">bioreactor metagenome</name>
    <dbReference type="NCBI Taxonomy" id="1076179"/>
    <lineage>
        <taxon>unclassified sequences</taxon>
        <taxon>metagenomes</taxon>
        <taxon>ecological metagenomes</taxon>
    </lineage>
</organism>
<accession>A0A644Z2D5</accession>
<proteinExistence type="predicted"/>
<comment type="caution">
    <text evidence="1">The sequence shown here is derived from an EMBL/GenBank/DDBJ whole genome shotgun (WGS) entry which is preliminary data.</text>
</comment>
<sequence>MRHPVEARHGDIRLHREAQNQPLQLAVFRQQADTKLLCVRGFFNAHRFAVDKHVVAVHLVRAADGAHNLRAPRANQTYKAEDFASFERKGDILQLVRIERTNLQQRFSNAVRPFGVFVFNRASDHLCDHVRAGQIPDRLGIDHVPVAHDGNDVAKLENLIQLVADVDDGNALFLQVMDDLEELLELVAGERTARLVHDDELGVERERFCNLHHLLFGGGEIANQLAGVDRTADAVQ</sequence>
<dbReference type="AlphaFoldDB" id="A0A644Z2D5"/>
<gene>
    <name evidence="1" type="ORF">SDC9_81596</name>
</gene>
<protein>
    <submittedName>
        <fullName evidence="1">Uncharacterized protein</fullName>
    </submittedName>
</protein>
<dbReference type="EMBL" id="VSSQ01007150">
    <property type="protein sequence ID" value="MPM35006.1"/>
    <property type="molecule type" value="Genomic_DNA"/>
</dbReference>